<accession>A0A8D9EEB7</accession>
<evidence type="ECO:0000313" key="2">
    <source>
        <dbReference type="EMBL" id="CAG6750838.1"/>
    </source>
</evidence>
<proteinExistence type="predicted"/>
<protein>
    <submittedName>
        <fullName evidence="2">Uncharacterized protein</fullName>
    </submittedName>
</protein>
<evidence type="ECO:0000256" key="1">
    <source>
        <dbReference type="SAM" id="Phobius"/>
    </source>
</evidence>
<feature type="transmembrane region" description="Helical" evidence="1">
    <location>
        <begin position="104"/>
        <end position="124"/>
    </location>
</feature>
<keyword evidence="1" id="KW-0472">Membrane</keyword>
<dbReference type="AlphaFoldDB" id="A0A8D9EEB7"/>
<keyword evidence="1" id="KW-0812">Transmembrane</keyword>
<reference evidence="2" key="1">
    <citation type="submission" date="2021-05" db="EMBL/GenBank/DDBJ databases">
        <authorList>
            <person name="Alioto T."/>
            <person name="Alioto T."/>
            <person name="Gomez Garrido J."/>
        </authorList>
    </citation>
    <scope>NUCLEOTIDE SEQUENCE</scope>
</reference>
<sequence>MSPDSQTIMSSDSQIMSPDSQIMSPDFQMSPDSQICLRTLRQCVRTPRYVSGLSDNVSELLDMSPDSQIYIFVPYSPHSSCFKTLEIPMAENAERMRTVIHQRFYANVVGIVYNLYVFVTKYRVQYH</sequence>
<dbReference type="EMBL" id="HBUF01528117">
    <property type="protein sequence ID" value="CAG6750838.1"/>
    <property type="molecule type" value="Transcribed_RNA"/>
</dbReference>
<keyword evidence="1" id="KW-1133">Transmembrane helix</keyword>
<organism evidence="2">
    <name type="scientific">Cacopsylla melanoneura</name>
    <dbReference type="NCBI Taxonomy" id="428564"/>
    <lineage>
        <taxon>Eukaryota</taxon>
        <taxon>Metazoa</taxon>
        <taxon>Ecdysozoa</taxon>
        <taxon>Arthropoda</taxon>
        <taxon>Hexapoda</taxon>
        <taxon>Insecta</taxon>
        <taxon>Pterygota</taxon>
        <taxon>Neoptera</taxon>
        <taxon>Paraneoptera</taxon>
        <taxon>Hemiptera</taxon>
        <taxon>Sternorrhyncha</taxon>
        <taxon>Psylloidea</taxon>
        <taxon>Psyllidae</taxon>
        <taxon>Psyllinae</taxon>
        <taxon>Cacopsylla</taxon>
    </lineage>
</organism>
<name>A0A8D9EEB7_9HEMI</name>